<dbReference type="GeneID" id="5699639"/>
<comment type="caution">
    <text evidence="1">The sequence shown here is derived from an EMBL/GenBank/DDBJ whole genome shotgun (WGS) entry which is preliminary data.</text>
</comment>
<dbReference type="VEuPathDB" id="GiardiaDB:GL50803_8816"/>
<gene>
    <name evidence="1" type="ORF">GL50803_008816</name>
</gene>
<evidence type="ECO:0000313" key="1">
    <source>
        <dbReference type="EMBL" id="KAE8304874.1"/>
    </source>
</evidence>
<dbReference type="Proteomes" id="UP000001548">
    <property type="component" value="Unassembled WGS sequence"/>
</dbReference>
<proteinExistence type="predicted"/>
<organism evidence="1 2">
    <name type="scientific">Giardia intestinalis (strain ATCC 50803 / WB clone C6)</name>
    <name type="common">Giardia lamblia</name>
    <dbReference type="NCBI Taxonomy" id="184922"/>
    <lineage>
        <taxon>Eukaryota</taxon>
        <taxon>Metamonada</taxon>
        <taxon>Diplomonadida</taxon>
        <taxon>Hexamitidae</taxon>
        <taxon>Giardiinae</taxon>
        <taxon>Giardia</taxon>
    </lineage>
</organism>
<dbReference type="HOGENOM" id="CLU_954543_0_0_1"/>
<keyword evidence="2" id="KW-1185">Reference proteome</keyword>
<reference evidence="1 2" key="1">
    <citation type="journal article" date="2007" name="Science">
        <title>Genomic minimalism in the early diverging intestinal parasite Giardia lamblia.</title>
        <authorList>
            <person name="Morrison H.G."/>
            <person name="McArthur A.G."/>
            <person name="Gillin F.D."/>
            <person name="Aley S.B."/>
            <person name="Adam R.D."/>
            <person name="Olsen G.J."/>
            <person name="Best A.A."/>
            <person name="Cande W.Z."/>
            <person name="Chen F."/>
            <person name="Cipriano M.J."/>
            <person name="Davids B.J."/>
            <person name="Dawson S.C."/>
            <person name="Elmendorf H.G."/>
            <person name="Hehl A.B."/>
            <person name="Holder M.E."/>
            <person name="Huse S.M."/>
            <person name="Kim U.U."/>
            <person name="Lasek-Nesselquist E."/>
            <person name="Manning G."/>
            <person name="Nigam A."/>
            <person name="Nixon J.E."/>
            <person name="Palm D."/>
            <person name="Passamaneck N.E."/>
            <person name="Prabhu A."/>
            <person name="Reich C.I."/>
            <person name="Reiner D.S."/>
            <person name="Samuelson J."/>
            <person name="Svard S.G."/>
            <person name="Sogin M.L."/>
        </authorList>
    </citation>
    <scope>NUCLEOTIDE SEQUENCE [LARGE SCALE GENOMIC DNA]</scope>
    <source>
        <strain evidence="1 2">WB C6</strain>
    </source>
</reference>
<accession>A8BJ56</accession>
<name>A8BJ56_GIAIC</name>
<dbReference type="RefSeq" id="XP_001706745.1">
    <property type="nucleotide sequence ID" value="XM_001706693.1"/>
</dbReference>
<dbReference type="AlphaFoldDB" id="A8BJ56"/>
<dbReference type="EMBL" id="AACB03000001">
    <property type="protein sequence ID" value="KAE8304874.1"/>
    <property type="molecule type" value="Genomic_DNA"/>
</dbReference>
<evidence type="ECO:0000313" key="2">
    <source>
        <dbReference type="Proteomes" id="UP000001548"/>
    </source>
</evidence>
<dbReference type="KEGG" id="gla:GL50803_008816"/>
<dbReference type="OMA" id="DIYPVRT"/>
<sequence length="292" mass="32731">MFRAVNSLFEFLRTALEEVGVAAVSWIIDTNWSTKLPMLVSVDLCKEIHKATILDDRPVGGSTSLFGMFEVRTKEVHVRIFAKKSIDASNCLRLLFLLYKFSKHKLEKPDAHLYAILNSCSRSLMKKGQPGTLQVDACISIRSSVLESKIVIPTGPEFEGEVDDLIELSSQCTEELLQSAFDEDRQLALIIDHADLEKYKFPLLVGLSGVCYHGRNACVLYFSSTISRDALRDAFERDIYPVRTFALPIPGQEDQEVARRIKSEASICSMTVHPAIDGDLDSSMRFIVPYMG</sequence>
<protein>
    <submittedName>
        <fullName evidence="1">Uncharacterized protein</fullName>
    </submittedName>
</protein>